<keyword evidence="1" id="KW-0238">DNA-binding</keyword>
<name>A0A7U3ZRT2_RUNSL</name>
<keyword evidence="3" id="KW-0614">Plasmid</keyword>
<reference evidence="4" key="1">
    <citation type="submission" date="2011-06" db="EMBL/GenBank/DDBJ databases">
        <title>The complete genome of plasmid 3 of Runella slithyformis DSM 19594.</title>
        <authorList>
            <consortium name="US DOE Joint Genome Institute (JGI-PGF)"/>
            <person name="Lucas S."/>
            <person name="Han J."/>
            <person name="Lapidus A."/>
            <person name="Bruce D."/>
            <person name="Goodwin L."/>
            <person name="Pitluck S."/>
            <person name="Peters L."/>
            <person name="Kyrpides N."/>
            <person name="Mavromatis K."/>
            <person name="Ivanova N."/>
            <person name="Ovchinnikova G."/>
            <person name="Zhang X."/>
            <person name="Misra M."/>
            <person name="Detter J.C."/>
            <person name="Tapia R."/>
            <person name="Han C."/>
            <person name="Land M."/>
            <person name="Hauser L."/>
            <person name="Markowitz V."/>
            <person name="Cheng J.-F."/>
            <person name="Hugenholtz P."/>
            <person name="Woyke T."/>
            <person name="Wu D."/>
            <person name="Tindall B."/>
            <person name="Faehrich R."/>
            <person name="Brambilla E."/>
            <person name="Klenk H.-P."/>
            <person name="Eisen J.A."/>
        </authorList>
    </citation>
    <scope>NUCLEOTIDE SEQUENCE [LARGE SCALE GENOMIC DNA]</scope>
    <source>
        <strain evidence="4">ATCC 29530 / DSM 19594 / LMG 11500 / NCIMB 11436 / LSU 4</strain>
        <plasmid evidence="4">pRUNSL03</plasmid>
    </source>
</reference>
<dbReference type="SMART" id="SM00530">
    <property type="entry name" value="HTH_XRE"/>
    <property type="match status" value="1"/>
</dbReference>
<dbReference type="KEGG" id="rsi:Runsl_5874"/>
<organism evidence="3 4">
    <name type="scientific">Runella slithyformis (strain ATCC 29530 / DSM 19594 / LMG 11500 / NCIMB 11436 / LSU 4)</name>
    <dbReference type="NCBI Taxonomy" id="761193"/>
    <lineage>
        <taxon>Bacteria</taxon>
        <taxon>Pseudomonadati</taxon>
        <taxon>Bacteroidota</taxon>
        <taxon>Cytophagia</taxon>
        <taxon>Cytophagales</taxon>
        <taxon>Spirosomataceae</taxon>
        <taxon>Runella</taxon>
    </lineage>
</organism>
<keyword evidence="4" id="KW-1185">Reference proteome</keyword>
<dbReference type="Gene3D" id="1.10.260.40">
    <property type="entry name" value="lambda repressor-like DNA-binding domains"/>
    <property type="match status" value="1"/>
</dbReference>
<dbReference type="PROSITE" id="PS50943">
    <property type="entry name" value="HTH_CROC1"/>
    <property type="match status" value="1"/>
</dbReference>
<evidence type="ECO:0000259" key="2">
    <source>
        <dbReference type="PROSITE" id="PS50943"/>
    </source>
</evidence>
<reference evidence="3 4" key="2">
    <citation type="journal article" date="2012" name="Stand. Genomic Sci.">
        <title>Complete genome sequence of the aquatic bacterium Runella slithyformis type strain (LSU 4(T)).</title>
        <authorList>
            <person name="Copeland A."/>
            <person name="Zhang X."/>
            <person name="Misra M."/>
            <person name="Lapidus A."/>
            <person name="Nolan M."/>
            <person name="Lucas S."/>
            <person name="Deshpande S."/>
            <person name="Cheng J.F."/>
            <person name="Tapia R."/>
            <person name="Goodwin L.A."/>
            <person name="Pitluck S."/>
            <person name="Liolios K."/>
            <person name="Pagani I."/>
            <person name="Ivanova N."/>
            <person name="Mikhailova N."/>
            <person name="Pati A."/>
            <person name="Chen A."/>
            <person name="Palaniappan K."/>
            <person name="Land M."/>
            <person name="Hauser L."/>
            <person name="Pan C."/>
            <person name="Jeffries C.D."/>
            <person name="Detter J.C."/>
            <person name="Brambilla E.M."/>
            <person name="Rohde M."/>
            <person name="Djao O.D."/>
            <person name="Goker M."/>
            <person name="Sikorski J."/>
            <person name="Tindall B.J."/>
            <person name="Woyke T."/>
            <person name="Bristow J."/>
            <person name="Eisen J.A."/>
            <person name="Markowitz V."/>
            <person name="Hugenholtz P."/>
            <person name="Kyrpides N.C."/>
            <person name="Klenk H.P."/>
            <person name="Mavromatis K."/>
        </authorList>
    </citation>
    <scope>NUCLEOTIDE SEQUENCE [LARGE SCALE GENOMIC DNA]</scope>
    <source>
        <strain evidence="4">ATCC 29530 / DSM 19594 / LMG 11500 / NCIMB 11436 / LSU 4</strain>
    </source>
</reference>
<sequence>MTYQATHCIFASHIKQCSLIMKEFGEYLKALREAKGLSLREVERKTEVSNAYLSQMESGKIKQPSPITLNKLAELYGISYNILMEKVGYPITQHSNRQVTHNPPLAARIGDISDEEELELLQYLKLIRNRRR</sequence>
<dbReference type="GO" id="GO:0003700">
    <property type="term" value="F:DNA-binding transcription factor activity"/>
    <property type="evidence" value="ECO:0007669"/>
    <property type="project" value="TreeGrafter"/>
</dbReference>
<dbReference type="InterPro" id="IPR001387">
    <property type="entry name" value="Cro/C1-type_HTH"/>
</dbReference>
<evidence type="ECO:0000256" key="1">
    <source>
        <dbReference type="ARBA" id="ARBA00023125"/>
    </source>
</evidence>
<protein>
    <submittedName>
        <fullName evidence="3">Helix-turn-helix domain protein</fullName>
    </submittedName>
</protein>
<dbReference type="Proteomes" id="UP000000493">
    <property type="component" value="Plasmid pRUNSL03"/>
</dbReference>
<accession>A0A7U3ZRT2</accession>
<dbReference type="CDD" id="cd00093">
    <property type="entry name" value="HTH_XRE"/>
    <property type="match status" value="1"/>
</dbReference>
<feature type="domain" description="HTH cro/C1-type" evidence="2">
    <location>
        <begin position="28"/>
        <end position="83"/>
    </location>
</feature>
<dbReference type="AlphaFoldDB" id="A0A7U3ZRT2"/>
<dbReference type="InterPro" id="IPR010982">
    <property type="entry name" value="Lambda_DNA-bd_dom_sf"/>
</dbReference>
<dbReference type="InterPro" id="IPR050807">
    <property type="entry name" value="TransReg_Diox_bact_type"/>
</dbReference>
<dbReference type="Pfam" id="PF13560">
    <property type="entry name" value="HTH_31"/>
    <property type="match status" value="1"/>
</dbReference>
<dbReference type="GO" id="GO:0003677">
    <property type="term" value="F:DNA binding"/>
    <property type="evidence" value="ECO:0007669"/>
    <property type="project" value="UniProtKB-KW"/>
</dbReference>
<evidence type="ECO:0000313" key="3">
    <source>
        <dbReference type="EMBL" id="AEI52170.1"/>
    </source>
</evidence>
<gene>
    <name evidence="3" type="ordered locus">Runsl_5874</name>
</gene>
<evidence type="ECO:0000313" key="4">
    <source>
        <dbReference type="Proteomes" id="UP000000493"/>
    </source>
</evidence>
<dbReference type="GO" id="GO:0005829">
    <property type="term" value="C:cytosol"/>
    <property type="evidence" value="ECO:0007669"/>
    <property type="project" value="TreeGrafter"/>
</dbReference>
<dbReference type="SUPFAM" id="SSF47413">
    <property type="entry name" value="lambda repressor-like DNA-binding domains"/>
    <property type="match status" value="1"/>
</dbReference>
<geneLocation type="plasmid" evidence="3 4">
    <name>pRUNSL03</name>
</geneLocation>
<proteinExistence type="predicted"/>
<dbReference type="PANTHER" id="PTHR46797">
    <property type="entry name" value="HTH-TYPE TRANSCRIPTIONAL REGULATOR"/>
    <property type="match status" value="1"/>
</dbReference>
<dbReference type="EMBL" id="CP002862">
    <property type="protein sequence ID" value="AEI52170.1"/>
    <property type="molecule type" value="Genomic_DNA"/>
</dbReference>
<dbReference type="PANTHER" id="PTHR46797:SF1">
    <property type="entry name" value="METHYLPHOSPHONATE SYNTHASE"/>
    <property type="match status" value="1"/>
</dbReference>